<evidence type="ECO:0000259" key="2">
    <source>
        <dbReference type="Pfam" id="PF16731"/>
    </source>
</evidence>
<dbReference type="InterPro" id="IPR031987">
    <property type="entry name" value="GARP"/>
</dbReference>
<feature type="non-terminal residue" evidence="3">
    <location>
        <position position="1"/>
    </location>
</feature>
<evidence type="ECO:0000256" key="1">
    <source>
        <dbReference type="SAM" id="MobiDB-lite"/>
    </source>
</evidence>
<dbReference type="Gene3D" id="1.20.1260.80">
    <property type="match status" value="1"/>
</dbReference>
<gene>
    <name evidence="3" type="primary">GARP</name>
</gene>
<dbReference type="AlphaFoldDB" id="Q8I745"/>
<dbReference type="Pfam" id="PF16731">
    <property type="entry name" value="GARP"/>
    <property type="match status" value="1"/>
</dbReference>
<organism evidence="3">
    <name type="scientific">Trypanosoma godfreyi</name>
    <dbReference type="NCBI Taxonomy" id="78084"/>
    <lineage>
        <taxon>Eukaryota</taxon>
        <taxon>Discoba</taxon>
        <taxon>Euglenozoa</taxon>
        <taxon>Kinetoplastea</taxon>
        <taxon>Metakinetoplastina</taxon>
        <taxon>Trypanosomatida</taxon>
        <taxon>Trypanosomatidae</taxon>
        <taxon>Trypanosoma</taxon>
    </lineage>
</organism>
<evidence type="ECO:0000313" key="3">
    <source>
        <dbReference type="EMBL" id="CAD53378.1"/>
    </source>
</evidence>
<feature type="compositionally biased region" description="Acidic residues" evidence="1">
    <location>
        <begin position="110"/>
        <end position="120"/>
    </location>
</feature>
<protein>
    <submittedName>
        <fullName evidence="3">Putative glutamic acid/alanine-rich protein</fullName>
    </submittedName>
</protein>
<reference evidence="3" key="2">
    <citation type="journal article" date="2004" name="Mol. Biochem. Parasitol.">
        <title>Trypanosoma (Nannomonas) simiae and T. (N.) godfreyi have genes encoding glutamic acid and alanine-rich proteins.</title>
        <authorList>
            <person name="Asbeck K."/>
            <person name="Kurath U."/>
            <person name="Roditi I."/>
            <person name="Gibson W."/>
        </authorList>
    </citation>
    <scope>NUCLEOTIDE SEQUENCE</scope>
    <source>
        <strain evidence="3">Ken7</strain>
    </source>
</reference>
<feature type="domain" description="Trypanosoma glutamic acid/alanine-rich protein" evidence="2">
    <location>
        <begin position="1"/>
        <end position="113"/>
    </location>
</feature>
<feature type="region of interest" description="Disordered" evidence="1">
    <location>
        <begin position="99"/>
        <end position="123"/>
    </location>
</feature>
<feature type="compositionally biased region" description="Basic and acidic residues" evidence="1">
    <location>
        <begin position="99"/>
        <end position="109"/>
    </location>
</feature>
<dbReference type="EMBL" id="AJ511259">
    <property type="protein sequence ID" value="CAD53378.1"/>
    <property type="molecule type" value="Genomic_DNA"/>
</dbReference>
<feature type="non-terminal residue" evidence="3">
    <location>
        <position position="138"/>
    </location>
</feature>
<proteinExistence type="predicted"/>
<accession>Q8I745</accession>
<sequence length="138" mass="14138">AAAIVDEAKGHAEALTALAKEAVETSGDTLQQLAACEKESEEVRSVTGKCKGAATGVTAKSVGAAINAYAATQKKDDENEIREHGALFVVRLQSLEEGARGAEAARAEAEEAEGDANDAADADRAELANGWALPFLAA</sequence>
<reference evidence="3" key="1">
    <citation type="submission" date="2002-10" db="EMBL/GenBank/DDBJ databases">
        <authorList>
            <person name="Gibson W.C."/>
        </authorList>
    </citation>
    <scope>NUCLEOTIDE SEQUENCE</scope>
    <source>
        <strain evidence="3">Ken7</strain>
    </source>
</reference>
<name>Q8I745_9TRYP</name>